<accession>A0ACB8AIJ2</accession>
<proteinExistence type="predicted"/>
<protein>
    <submittedName>
        <fullName evidence="1">Uncharacterized protein</fullName>
    </submittedName>
</protein>
<organism evidence="1 2">
    <name type="scientific">Hygrophoropsis aurantiaca</name>
    <dbReference type="NCBI Taxonomy" id="72124"/>
    <lineage>
        <taxon>Eukaryota</taxon>
        <taxon>Fungi</taxon>
        <taxon>Dikarya</taxon>
        <taxon>Basidiomycota</taxon>
        <taxon>Agaricomycotina</taxon>
        <taxon>Agaricomycetes</taxon>
        <taxon>Agaricomycetidae</taxon>
        <taxon>Boletales</taxon>
        <taxon>Coniophorineae</taxon>
        <taxon>Hygrophoropsidaceae</taxon>
        <taxon>Hygrophoropsis</taxon>
    </lineage>
</organism>
<evidence type="ECO:0000313" key="1">
    <source>
        <dbReference type="EMBL" id="KAH7913072.1"/>
    </source>
</evidence>
<name>A0ACB8AIJ2_9AGAM</name>
<comment type="caution">
    <text evidence="1">The sequence shown here is derived from an EMBL/GenBank/DDBJ whole genome shotgun (WGS) entry which is preliminary data.</text>
</comment>
<keyword evidence="2" id="KW-1185">Reference proteome</keyword>
<dbReference type="Proteomes" id="UP000790377">
    <property type="component" value="Unassembled WGS sequence"/>
</dbReference>
<evidence type="ECO:0000313" key="2">
    <source>
        <dbReference type="Proteomes" id="UP000790377"/>
    </source>
</evidence>
<sequence>MKALATRFDTTVPQLRRNVRRESIKVEQWGKVRRLEGGDTMVAAALFKVQSDSRDATYVRYETLVDKYARQAKRTPVFEKETFFGRLQHILVVRMPAVPSLGLVEPSTIFFAAILPCVIDGYNSLDMEYMEKLGTTLDIVDIVCVQCVVGCVYVDTPRGPRWAIIDRSGDMARASFDDAEI</sequence>
<gene>
    <name evidence="1" type="ORF">BJ138DRAFT_1124709</name>
</gene>
<dbReference type="EMBL" id="MU267638">
    <property type="protein sequence ID" value="KAH7913072.1"/>
    <property type="molecule type" value="Genomic_DNA"/>
</dbReference>
<reference evidence="1" key="1">
    <citation type="journal article" date="2021" name="New Phytol.">
        <title>Evolutionary innovations through gain and loss of genes in the ectomycorrhizal Boletales.</title>
        <authorList>
            <person name="Wu G."/>
            <person name="Miyauchi S."/>
            <person name="Morin E."/>
            <person name="Kuo A."/>
            <person name="Drula E."/>
            <person name="Varga T."/>
            <person name="Kohler A."/>
            <person name="Feng B."/>
            <person name="Cao Y."/>
            <person name="Lipzen A."/>
            <person name="Daum C."/>
            <person name="Hundley H."/>
            <person name="Pangilinan J."/>
            <person name="Johnson J."/>
            <person name="Barry K."/>
            <person name="LaButti K."/>
            <person name="Ng V."/>
            <person name="Ahrendt S."/>
            <person name="Min B."/>
            <person name="Choi I.G."/>
            <person name="Park H."/>
            <person name="Plett J.M."/>
            <person name="Magnuson J."/>
            <person name="Spatafora J.W."/>
            <person name="Nagy L.G."/>
            <person name="Henrissat B."/>
            <person name="Grigoriev I.V."/>
            <person name="Yang Z.L."/>
            <person name="Xu J."/>
            <person name="Martin F.M."/>
        </authorList>
    </citation>
    <scope>NUCLEOTIDE SEQUENCE</scope>
    <source>
        <strain evidence="1">ATCC 28755</strain>
    </source>
</reference>